<dbReference type="InterPro" id="IPR052155">
    <property type="entry name" value="Biofilm_reg_signaling"/>
</dbReference>
<evidence type="ECO:0000259" key="2">
    <source>
        <dbReference type="PROSITE" id="PS50883"/>
    </source>
</evidence>
<accession>A0ABT9HV26</accession>
<name>A0ABT9HV26_9GAMM</name>
<dbReference type="PANTHER" id="PTHR44757:SF2">
    <property type="entry name" value="BIOFILM ARCHITECTURE MAINTENANCE PROTEIN MBAA"/>
    <property type="match status" value="1"/>
</dbReference>
<proteinExistence type="predicted"/>
<dbReference type="InterPro" id="IPR035919">
    <property type="entry name" value="EAL_sf"/>
</dbReference>
<dbReference type="Proteomes" id="UP001231109">
    <property type="component" value="Unassembled WGS sequence"/>
</dbReference>
<protein>
    <submittedName>
        <fullName evidence="4">EAL domain-containing protein</fullName>
    </submittedName>
</protein>
<dbReference type="InterPro" id="IPR000160">
    <property type="entry name" value="GGDEF_dom"/>
</dbReference>
<dbReference type="SUPFAM" id="SSF141868">
    <property type="entry name" value="EAL domain-like"/>
    <property type="match status" value="1"/>
</dbReference>
<sequence>MTIMLSALAFLGAGMLDYALLGYPGLLMYAAILGSVALFYSLLLFVLATCTLLTWLTLSGLLVPHTQVLSWFDLIFVFIILTVTAMSVYLMVKDMRNLMKVLHQENIKVKHSRVKIERLAHYDLLTGLPNRVFGEQLYLQQLNYCQEKQLQLAVLFLDLDNFKPVNDALGHSAGDILLSQLSSRLNSCLNEQQHVIRFGGDEFLFLVPYEQSTDSLTVLANRIITETVKPFIIMLTQLQISGSVGIAVASADDDEFSVLCRKADMAMYKAKEDGRNTFRFYDSHMDQANVDKFNLLQNLRSAINSRQFSLYYQPKISLRSGQITSVEALLRWQQADGRFVSPTEFIPLAESSGLITELGAWVIDEACQACARIRRQGYPHLRIAVNLSYVQFKNGQLEHVIKQALQQAALPASSLELELTESLLIDDDDFIKRQLDALSTLGVTFAIDDFGTGYSNLSYLRSFNATTLKIDRSFIMSLCQSERDEPLVKAIIQMAASLGLKTVAEGIEDAQTAQLLTQLGCDEGQGYYWAPALPEQSILTMLNTQP</sequence>
<feature type="domain" description="EAL" evidence="2">
    <location>
        <begin position="292"/>
        <end position="546"/>
    </location>
</feature>
<evidence type="ECO:0000256" key="1">
    <source>
        <dbReference type="SAM" id="Phobius"/>
    </source>
</evidence>
<evidence type="ECO:0000313" key="5">
    <source>
        <dbReference type="Proteomes" id="UP001231109"/>
    </source>
</evidence>
<comment type="caution">
    <text evidence="4">The sequence shown here is derived from an EMBL/GenBank/DDBJ whole genome shotgun (WGS) entry which is preliminary data.</text>
</comment>
<dbReference type="PROSITE" id="PS50887">
    <property type="entry name" value="GGDEF"/>
    <property type="match status" value="1"/>
</dbReference>
<keyword evidence="1" id="KW-0812">Transmembrane</keyword>
<dbReference type="SMART" id="SM00267">
    <property type="entry name" value="GGDEF"/>
    <property type="match status" value="1"/>
</dbReference>
<dbReference type="SMART" id="SM00052">
    <property type="entry name" value="EAL"/>
    <property type="match status" value="1"/>
</dbReference>
<dbReference type="InterPro" id="IPR043128">
    <property type="entry name" value="Rev_trsase/Diguanyl_cyclase"/>
</dbReference>
<dbReference type="Pfam" id="PF00990">
    <property type="entry name" value="GGDEF"/>
    <property type="match status" value="1"/>
</dbReference>
<evidence type="ECO:0000259" key="3">
    <source>
        <dbReference type="PROSITE" id="PS50887"/>
    </source>
</evidence>
<dbReference type="RefSeq" id="WP_305973801.1">
    <property type="nucleotide sequence ID" value="NZ_JAPJDZ010000005.1"/>
</dbReference>
<dbReference type="InterPro" id="IPR001633">
    <property type="entry name" value="EAL_dom"/>
</dbReference>
<dbReference type="InterPro" id="IPR029787">
    <property type="entry name" value="Nucleotide_cyclase"/>
</dbReference>
<keyword evidence="1" id="KW-0472">Membrane</keyword>
<reference evidence="4 5" key="1">
    <citation type="submission" date="2022-11" db="EMBL/GenBank/DDBJ databases">
        <title>Viruses from the air-sea interface of a natural surface slick.</title>
        <authorList>
            <person name="Rahlff J."/>
            <person name="Holmfeldt K."/>
        </authorList>
    </citation>
    <scope>NUCLEOTIDE SEQUENCE [LARGE SCALE GENOMIC DNA]</scope>
    <source>
        <strain evidence="4 5">SMS4</strain>
    </source>
</reference>
<feature type="transmembrane region" description="Helical" evidence="1">
    <location>
        <begin position="68"/>
        <end position="92"/>
    </location>
</feature>
<dbReference type="Gene3D" id="3.30.70.270">
    <property type="match status" value="1"/>
</dbReference>
<gene>
    <name evidence="4" type="ORF">ORJ04_03325</name>
</gene>
<dbReference type="NCBIfam" id="TIGR00254">
    <property type="entry name" value="GGDEF"/>
    <property type="match status" value="1"/>
</dbReference>
<keyword evidence="5" id="KW-1185">Reference proteome</keyword>
<dbReference type="SUPFAM" id="SSF55073">
    <property type="entry name" value="Nucleotide cyclase"/>
    <property type="match status" value="1"/>
</dbReference>
<dbReference type="PROSITE" id="PS50883">
    <property type="entry name" value="EAL"/>
    <property type="match status" value="1"/>
</dbReference>
<organism evidence="4 5">
    <name type="scientific">Rheinheimera baltica</name>
    <dbReference type="NCBI Taxonomy" id="67576"/>
    <lineage>
        <taxon>Bacteria</taxon>
        <taxon>Pseudomonadati</taxon>
        <taxon>Pseudomonadota</taxon>
        <taxon>Gammaproteobacteria</taxon>
        <taxon>Chromatiales</taxon>
        <taxon>Chromatiaceae</taxon>
        <taxon>Rheinheimera</taxon>
    </lineage>
</organism>
<dbReference type="Pfam" id="PF00563">
    <property type="entry name" value="EAL"/>
    <property type="match status" value="1"/>
</dbReference>
<dbReference type="CDD" id="cd01949">
    <property type="entry name" value="GGDEF"/>
    <property type="match status" value="1"/>
</dbReference>
<dbReference type="Gene3D" id="3.20.20.450">
    <property type="entry name" value="EAL domain"/>
    <property type="match status" value="1"/>
</dbReference>
<dbReference type="PANTHER" id="PTHR44757">
    <property type="entry name" value="DIGUANYLATE CYCLASE DGCP"/>
    <property type="match status" value="1"/>
</dbReference>
<feature type="domain" description="GGDEF" evidence="3">
    <location>
        <begin position="150"/>
        <end position="283"/>
    </location>
</feature>
<keyword evidence="1" id="KW-1133">Transmembrane helix</keyword>
<evidence type="ECO:0000313" key="4">
    <source>
        <dbReference type="EMBL" id="MDP5134977.1"/>
    </source>
</evidence>
<dbReference type="CDD" id="cd01948">
    <property type="entry name" value="EAL"/>
    <property type="match status" value="1"/>
</dbReference>
<feature type="transmembrane region" description="Helical" evidence="1">
    <location>
        <begin position="31"/>
        <end position="56"/>
    </location>
</feature>
<dbReference type="EMBL" id="JAPJDZ010000005">
    <property type="protein sequence ID" value="MDP5134977.1"/>
    <property type="molecule type" value="Genomic_DNA"/>
</dbReference>